<name>A0ABD0Q3B5_CIRMR</name>
<proteinExistence type="predicted"/>
<organism evidence="1 2">
    <name type="scientific">Cirrhinus mrigala</name>
    <name type="common">Mrigala</name>
    <dbReference type="NCBI Taxonomy" id="683832"/>
    <lineage>
        <taxon>Eukaryota</taxon>
        <taxon>Metazoa</taxon>
        <taxon>Chordata</taxon>
        <taxon>Craniata</taxon>
        <taxon>Vertebrata</taxon>
        <taxon>Euteleostomi</taxon>
        <taxon>Actinopterygii</taxon>
        <taxon>Neopterygii</taxon>
        <taxon>Teleostei</taxon>
        <taxon>Ostariophysi</taxon>
        <taxon>Cypriniformes</taxon>
        <taxon>Cyprinidae</taxon>
        <taxon>Labeoninae</taxon>
        <taxon>Labeonini</taxon>
        <taxon>Cirrhinus</taxon>
    </lineage>
</organism>
<feature type="non-terminal residue" evidence="1">
    <location>
        <position position="55"/>
    </location>
</feature>
<dbReference type="EMBL" id="JAMKFB020000012">
    <property type="protein sequence ID" value="KAL0179296.1"/>
    <property type="molecule type" value="Genomic_DNA"/>
</dbReference>
<gene>
    <name evidence="1" type="ORF">M9458_024738</name>
</gene>
<protein>
    <submittedName>
        <fullName evidence="1">Uncharacterized protein</fullName>
    </submittedName>
</protein>
<evidence type="ECO:0000313" key="2">
    <source>
        <dbReference type="Proteomes" id="UP001529510"/>
    </source>
</evidence>
<keyword evidence="2" id="KW-1185">Reference proteome</keyword>
<reference evidence="1 2" key="1">
    <citation type="submission" date="2024-05" db="EMBL/GenBank/DDBJ databases">
        <title>Genome sequencing and assembly of Indian major carp, Cirrhinus mrigala (Hamilton, 1822).</title>
        <authorList>
            <person name="Mohindra V."/>
            <person name="Chowdhury L.M."/>
            <person name="Lal K."/>
            <person name="Jena J.K."/>
        </authorList>
    </citation>
    <scope>NUCLEOTIDE SEQUENCE [LARGE SCALE GENOMIC DNA]</scope>
    <source>
        <strain evidence="1">CM1030</strain>
        <tissue evidence="1">Blood</tissue>
    </source>
</reference>
<sequence length="55" mass="6431">EFYTFLQRILTPVLEAYSGAAIFVHSLSSPITEREYTHKLFKYLLTRTERGMAAY</sequence>
<evidence type="ECO:0000313" key="1">
    <source>
        <dbReference type="EMBL" id="KAL0179296.1"/>
    </source>
</evidence>
<accession>A0ABD0Q3B5</accession>
<dbReference type="AlphaFoldDB" id="A0ABD0Q3B5"/>
<comment type="caution">
    <text evidence="1">The sequence shown here is derived from an EMBL/GenBank/DDBJ whole genome shotgun (WGS) entry which is preliminary data.</text>
</comment>
<feature type="non-terminal residue" evidence="1">
    <location>
        <position position="1"/>
    </location>
</feature>
<dbReference type="Proteomes" id="UP001529510">
    <property type="component" value="Unassembled WGS sequence"/>
</dbReference>